<evidence type="ECO:0000256" key="4">
    <source>
        <dbReference type="ARBA" id="ARBA00017858"/>
    </source>
</evidence>
<dbReference type="UniPathway" id="UPA00050">
    <property type="reaction ID" value="UER00064"/>
</dbReference>
<dbReference type="InterPro" id="IPR000870">
    <property type="entry name" value="Homoserine_kinase"/>
</dbReference>
<keyword evidence="13" id="KW-0963">Cytoplasm</keyword>
<keyword evidence="17" id="KW-1185">Reference proteome</keyword>
<dbReference type="InterPro" id="IPR020568">
    <property type="entry name" value="Ribosomal_Su5_D2-typ_SF"/>
</dbReference>
<keyword evidence="8 13" id="KW-0547">Nucleotide-binding</keyword>
<evidence type="ECO:0000256" key="5">
    <source>
        <dbReference type="ARBA" id="ARBA00022605"/>
    </source>
</evidence>
<evidence type="ECO:0000259" key="15">
    <source>
        <dbReference type="Pfam" id="PF08544"/>
    </source>
</evidence>
<dbReference type="Pfam" id="PF08544">
    <property type="entry name" value="GHMP_kinases_C"/>
    <property type="match status" value="1"/>
</dbReference>
<dbReference type="PANTHER" id="PTHR20861">
    <property type="entry name" value="HOMOSERINE/4-DIPHOSPHOCYTIDYL-2-C-METHYL-D-ERYTHRITOL KINASE"/>
    <property type="match status" value="1"/>
</dbReference>
<keyword evidence="10 13" id="KW-0067">ATP-binding</keyword>
<dbReference type="PROSITE" id="PS00627">
    <property type="entry name" value="GHMP_KINASES_ATP"/>
    <property type="match status" value="1"/>
</dbReference>
<evidence type="ECO:0000256" key="3">
    <source>
        <dbReference type="ARBA" id="ARBA00012078"/>
    </source>
</evidence>
<evidence type="ECO:0000256" key="1">
    <source>
        <dbReference type="ARBA" id="ARBA00005015"/>
    </source>
</evidence>
<comment type="pathway">
    <text evidence="1 13">Amino-acid biosynthesis; L-threonine biosynthesis; L-threonine from L-aspartate: step 4/5.</text>
</comment>
<evidence type="ECO:0000313" key="17">
    <source>
        <dbReference type="Proteomes" id="UP000318453"/>
    </source>
</evidence>
<evidence type="ECO:0000259" key="14">
    <source>
        <dbReference type="Pfam" id="PF00288"/>
    </source>
</evidence>
<dbReference type="Gene3D" id="3.30.70.890">
    <property type="entry name" value="GHMP kinase, C-terminal domain"/>
    <property type="match status" value="1"/>
</dbReference>
<dbReference type="InterPro" id="IPR036554">
    <property type="entry name" value="GHMP_kinase_C_sf"/>
</dbReference>
<name>A0A5B8NSQ0_9CHRO</name>
<comment type="function">
    <text evidence="12 13">Catalyzes the ATP-dependent phosphorylation of L-homoserine to L-homoserine phosphate.</text>
</comment>
<dbReference type="EC" id="2.7.1.39" evidence="3 13"/>
<feature type="binding site" evidence="13">
    <location>
        <begin position="93"/>
        <end position="103"/>
    </location>
    <ligand>
        <name>ATP</name>
        <dbReference type="ChEBI" id="CHEBI:30616"/>
    </ligand>
</feature>
<dbReference type="AlphaFoldDB" id="A0A5B8NSQ0"/>
<evidence type="ECO:0000313" key="16">
    <source>
        <dbReference type="EMBL" id="QDZ41060.1"/>
    </source>
</evidence>
<comment type="catalytic activity">
    <reaction evidence="11 13">
        <text>L-homoserine + ATP = O-phospho-L-homoserine + ADP + H(+)</text>
        <dbReference type="Rhea" id="RHEA:13985"/>
        <dbReference type="ChEBI" id="CHEBI:15378"/>
        <dbReference type="ChEBI" id="CHEBI:30616"/>
        <dbReference type="ChEBI" id="CHEBI:57476"/>
        <dbReference type="ChEBI" id="CHEBI:57590"/>
        <dbReference type="ChEBI" id="CHEBI:456216"/>
        <dbReference type="EC" id="2.7.1.39"/>
    </reaction>
</comment>
<dbReference type="InterPro" id="IPR006204">
    <property type="entry name" value="GHMP_kinase_N_dom"/>
</dbReference>
<dbReference type="Proteomes" id="UP000318453">
    <property type="component" value="Chromosome"/>
</dbReference>
<dbReference type="EMBL" id="CP042326">
    <property type="protein sequence ID" value="QDZ41060.1"/>
    <property type="molecule type" value="Genomic_DNA"/>
</dbReference>
<evidence type="ECO:0000256" key="6">
    <source>
        <dbReference type="ARBA" id="ARBA00022679"/>
    </source>
</evidence>
<dbReference type="NCBIfam" id="NF002288">
    <property type="entry name" value="PRK01212.1-4"/>
    <property type="match status" value="1"/>
</dbReference>
<dbReference type="SUPFAM" id="SSF55060">
    <property type="entry name" value="GHMP Kinase, C-terminal domain"/>
    <property type="match status" value="1"/>
</dbReference>
<accession>A0A5B8NSQ0</accession>
<dbReference type="Gene3D" id="3.30.230.10">
    <property type="match status" value="1"/>
</dbReference>
<keyword evidence="5 13" id="KW-0028">Amino-acid biosynthesis</keyword>
<protein>
    <recommendedName>
        <fullName evidence="4 13">Homoserine kinase</fullName>
        <shortName evidence="13">HK</shortName>
        <shortName evidence="13">HSK</shortName>
        <ecNumber evidence="3 13">2.7.1.39</ecNumber>
    </recommendedName>
</protein>
<evidence type="ECO:0000256" key="10">
    <source>
        <dbReference type="ARBA" id="ARBA00022840"/>
    </source>
</evidence>
<dbReference type="SUPFAM" id="SSF54211">
    <property type="entry name" value="Ribosomal protein S5 domain 2-like"/>
    <property type="match status" value="1"/>
</dbReference>
<evidence type="ECO:0000256" key="12">
    <source>
        <dbReference type="ARBA" id="ARBA00049954"/>
    </source>
</evidence>
<organism evidence="16 17">
    <name type="scientific">Euhalothece natronophila Z-M001</name>
    <dbReference type="NCBI Taxonomy" id="522448"/>
    <lineage>
        <taxon>Bacteria</taxon>
        <taxon>Bacillati</taxon>
        <taxon>Cyanobacteriota</taxon>
        <taxon>Cyanophyceae</taxon>
        <taxon>Oscillatoriophycideae</taxon>
        <taxon>Chroococcales</taxon>
        <taxon>Halothecacae</taxon>
        <taxon>Halothece cluster</taxon>
        <taxon>Euhalothece</taxon>
    </lineage>
</organism>
<dbReference type="NCBIfam" id="TIGR00191">
    <property type="entry name" value="thrB"/>
    <property type="match status" value="1"/>
</dbReference>
<dbReference type="GO" id="GO:0005737">
    <property type="term" value="C:cytoplasm"/>
    <property type="evidence" value="ECO:0007669"/>
    <property type="project" value="UniProtKB-SubCell"/>
</dbReference>
<comment type="subcellular location">
    <subcellularLocation>
        <location evidence="13">Cytoplasm</location>
    </subcellularLocation>
</comment>
<feature type="domain" description="GHMP kinase C-terminal" evidence="15">
    <location>
        <begin position="208"/>
        <end position="284"/>
    </location>
</feature>
<dbReference type="InterPro" id="IPR006203">
    <property type="entry name" value="GHMP_knse_ATP-bd_CS"/>
</dbReference>
<dbReference type="Pfam" id="PF00288">
    <property type="entry name" value="GHMP_kinases_N"/>
    <property type="match status" value="1"/>
</dbReference>
<dbReference type="GO" id="GO:0004413">
    <property type="term" value="F:homoserine kinase activity"/>
    <property type="evidence" value="ECO:0007669"/>
    <property type="project" value="UniProtKB-UniRule"/>
</dbReference>
<dbReference type="GO" id="GO:0009088">
    <property type="term" value="P:threonine biosynthetic process"/>
    <property type="evidence" value="ECO:0007669"/>
    <property type="project" value="UniProtKB-UniRule"/>
</dbReference>
<sequence length="316" mass="33756">MVVSKVVVEVPATSANLGPGFDCLGVALTLYNQFEFILQEASASPVEIVVTGEEAKAVSQGSDNLLYRAFTKFYEHLGESPPAVTIKIQLGVPLSRGLGSSATAIVGGLLAANALSGNPLQEWELLQIAIALEGHPDNIVPAFLGGCRLSIPTDKHWEVCQIPWSDDFVPVVAIPNFELSTQEARSVLPSQFSRDVAIFNSSHLGVLLRALETGNSHWLGLGMQDQLHQPYRQQLIPGYPQVEEAALSAGAYGVAISGAGPTLLAITSKGDAMKVAEVMQNAWEKEAVQATVYPLDINATGATFNYPFSEVSRQNL</sequence>
<dbReference type="GO" id="GO:0005524">
    <property type="term" value="F:ATP binding"/>
    <property type="evidence" value="ECO:0007669"/>
    <property type="project" value="UniProtKB-UniRule"/>
</dbReference>
<feature type="domain" description="GHMP kinase N-terminal" evidence="14">
    <location>
        <begin position="64"/>
        <end position="146"/>
    </location>
</feature>
<dbReference type="PRINTS" id="PR00958">
    <property type="entry name" value="HOMSERKINASE"/>
</dbReference>
<dbReference type="PIRSF" id="PIRSF000676">
    <property type="entry name" value="Homoser_kin"/>
    <property type="match status" value="1"/>
</dbReference>
<comment type="similarity">
    <text evidence="2 13">Belongs to the GHMP kinase family. Homoserine kinase subfamily.</text>
</comment>
<evidence type="ECO:0000256" key="9">
    <source>
        <dbReference type="ARBA" id="ARBA00022777"/>
    </source>
</evidence>
<keyword evidence="7 13" id="KW-0791">Threonine biosynthesis</keyword>
<proteinExistence type="inferred from homology"/>
<dbReference type="InterPro" id="IPR013750">
    <property type="entry name" value="GHMP_kinase_C_dom"/>
</dbReference>
<evidence type="ECO:0000256" key="2">
    <source>
        <dbReference type="ARBA" id="ARBA00007370"/>
    </source>
</evidence>
<evidence type="ECO:0000256" key="13">
    <source>
        <dbReference type="HAMAP-Rule" id="MF_00384"/>
    </source>
</evidence>
<dbReference type="KEGG" id="enn:FRE64_14590"/>
<reference evidence="16" key="1">
    <citation type="submission" date="2019-08" db="EMBL/GenBank/DDBJ databases">
        <title>Carotenoids and Carotenoid Binding Proteins in the Halophilic Cyanobacterium Euhalothece sp. ZM00.</title>
        <authorList>
            <person name="Cho S.M."/>
            <person name="Song J.Y."/>
            <person name="Park Y.-I."/>
        </authorList>
    </citation>
    <scope>NUCLEOTIDE SEQUENCE [LARGE SCALE GENOMIC DNA]</scope>
    <source>
        <strain evidence="16">Z-M001</strain>
    </source>
</reference>
<keyword evidence="9 13" id="KW-0418">Kinase</keyword>
<dbReference type="RefSeq" id="WP_146296897.1">
    <property type="nucleotide sequence ID" value="NZ_CP042326.1"/>
</dbReference>
<dbReference type="PANTHER" id="PTHR20861:SF1">
    <property type="entry name" value="HOMOSERINE KINASE"/>
    <property type="match status" value="1"/>
</dbReference>
<keyword evidence="6 13" id="KW-0808">Transferase</keyword>
<dbReference type="HAMAP" id="MF_00384">
    <property type="entry name" value="Homoser_kinase"/>
    <property type="match status" value="1"/>
</dbReference>
<gene>
    <name evidence="13" type="primary">thrB</name>
    <name evidence="16" type="ORF">FRE64_14590</name>
</gene>
<dbReference type="InterPro" id="IPR014721">
    <property type="entry name" value="Ribsml_uS5_D2-typ_fold_subgr"/>
</dbReference>
<evidence type="ECO:0000256" key="11">
    <source>
        <dbReference type="ARBA" id="ARBA00049375"/>
    </source>
</evidence>
<evidence type="ECO:0000256" key="7">
    <source>
        <dbReference type="ARBA" id="ARBA00022697"/>
    </source>
</evidence>
<dbReference type="OrthoDB" id="9769912at2"/>
<evidence type="ECO:0000256" key="8">
    <source>
        <dbReference type="ARBA" id="ARBA00022741"/>
    </source>
</evidence>